<dbReference type="EMBL" id="JXSQ01000017">
    <property type="protein sequence ID" value="KIP52006.1"/>
    <property type="molecule type" value="Genomic_DNA"/>
</dbReference>
<dbReference type="AlphaFoldDB" id="A0A0D0HWQ5"/>
<keyword evidence="1" id="KW-0175">Coiled coil</keyword>
<evidence type="ECO:0008006" key="5">
    <source>
        <dbReference type="Google" id="ProtNLM"/>
    </source>
</evidence>
<sequence>MKHWGADIAAWVASLRFSVFTVIVVVSVIAGALILSPNISTFVQQQREIAQLRESVRQHREAVESIDAERSRWKDPAYVRAQARDRLSYVLPGETQLSIISDVVLPVESQEETSADLTLVERNWAKDLVGSVIASGTAIPDTPTEDEAARSTK</sequence>
<feature type="transmembrane region" description="Helical" evidence="2">
    <location>
        <begin position="12"/>
        <end position="35"/>
    </location>
</feature>
<dbReference type="Proteomes" id="UP000032120">
    <property type="component" value="Unassembled WGS sequence"/>
</dbReference>
<organism evidence="3 4">
    <name type="scientific">Leucobacter komagatae</name>
    <dbReference type="NCBI Taxonomy" id="55969"/>
    <lineage>
        <taxon>Bacteria</taxon>
        <taxon>Bacillati</taxon>
        <taxon>Actinomycetota</taxon>
        <taxon>Actinomycetes</taxon>
        <taxon>Micrococcales</taxon>
        <taxon>Microbacteriaceae</taxon>
        <taxon>Leucobacter</taxon>
    </lineage>
</organism>
<name>A0A0D0HWQ5_9MICO</name>
<keyword evidence="2" id="KW-0812">Transmembrane</keyword>
<evidence type="ECO:0000313" key="4">
    <source>
        <dbReference type="Proteomes" id="UP000032120"/>
    </source>
</evidence>
<keyword evidence="4" id="KW-1185">Reference proteome</keyword>
<feature type="coiled-coil region" evidence="1">
    <location>
        <begin position="42"/>
        <end position="69"/>
    </location>
</feature>
<gene>
    <name evidence="3" type="ORF">SD72_11715</name>
</gene>
<keyword evidence="2" id="KW-1133">Transmembrane helix</keyword>
<dbReference type="RefSeq" id="WP_042544656.1">
    <property type="nucleotide sequence ID" value="NZ_JXSQ01000017.1"/>
</dbReference>
<keyword evidence="2" id="KW-0472">Membrane</keyword>
<accession>A0A0D0HWQ5</accession>
<dbReference type="OrthoDB" id="5187715at2"/>
<evidence type="ECO:0000256" key="1">
    <source>
        <dbReference type="SAM" id="Coils"/>
    </source>
</evidence>
<comment type="caution">
    <text evidence="3">The sequence shown here is derived from an EMBL/GenBank/DDBJ whole genome shotgun (WGS) entry which is preliminary data.</text>
</comment>
<reference evidence="3 4" key="1">
    <citation type="submission" date="2015-01" db="EMBL/GenBank/DDBJ databases">
        <title>Draft genome sequence of Leucobacter komagatae strain VKM ST2845.</title>
        <authorList>
            <person name="Karlyshev A.V."/>
            <person name="Kudryashova E.B."/>
        </authorList>
    </citation>
    <scope>NUCLEOTIDE SEQUENCE [LARGE SCALE GENOMIC DNA]</scope>
    <source>
        <strain evidence="3 4">VKM ST2845</strain>
    </source>
</reference>
<evidence type="ECO:0000256" key="2">
    <source>
        <dbReference type="SAM" id="Phobius"/>
    </source>
</evidence>
<evidence type="ECO:0000313" key="3">
    <source>
        <dbReference type="EMBL" id="KIP52006.1"/>
    </source>
</evidence>
<protein>
    <recommendedName>
        <fullName evidence="5">Septum formation initiator</fullName>
    </recommendedName>
</protein>
<dbReference type="Pfam" id="PF04977">
    <property type="entry name" value="DivIC"/>
    <property type="match status" value="1"/>
</dbReference>
<proteinExistence type="predicted"/>
<dbReference type="InterPro" id="IPR007060">
    <property type="entry name" value="FtsL/DivIC"/>
</dbReference>